<feature type="transmembrane region" description="Helical" evidence="1">
    <location>
        <begin position="98"/>
        <end position="115"/>
    </location>
</feature>
<name>A0A1I0SPN3_9SPHI</name>
<keyword evidence="3" id="KW-1185">Reference proteome</keyword>
<sequence length="385" mass="44017">MDSFFSGILDSIKFQLKAFRLFWKGDVGIYFLLFRDTNGFTEIKKYTLLVFSFLFFYVVGVSVNKADFMLSTDFLKNSYNLFIDNLFENNSIKDNSRTLLAIIFTLEISAFIFAAKKNRVIVSRYNFLLASWTFCFLSFLIILTSILVSFMHLLGLGPEVQEVIAGLLILVSFVYIFGLFISPFGALSIAHKRNLISGSVHTLGAFLNIAIPLVIFFLLKGVLGSNEIENKVYFLNSDNKVLRLELKRKDLFSYNIETKMVIENGYNENYILSGDSSNFYLYWNIVDENDSIDPSISDTVFLKNKDNSPLTILPHVPVQVAIKGTLTVDQYIKLKYLEKNTIEKQIHLGVKTINLGNIHLAYSPFVIHQYSFGESFLNSSKMRKQ</sequence>
<feature type="transmembrane region" description="Helical" evidence="1">
    <location>
        <begin position="46"/>
        <end position="63"/>
    </location>
</feature>
<accession>A0A1I0SPN3</accession>
<reference evidence="3" key="1">
    <citation type="submission" date="2016-10" db="EMBL/GenBank/DDBJ databases">
        <authorList>
            <person name="Varghese N."/>
            <person name="Submissions S."/>
        </authorList>
    </citation>
    <scope>NUCLEOTIDE SEQUENCE [LARGE SCALE GENOMIC DNA]</scope>
    <source>
        <strain evidence="3">DSM 18130</strain>
    </source>
</reference>
<evidence type="ECO:0000256" key="1">
    <source>
        <dbReference type="SAM" id="Phobius"/>
    </source>
</evidence>
<feature type="transmembrane region" description="Helical" evidence="1">
    <location>
        <begin position="163"/>
        <end position="190"/>
    </location>
</feature>
<organism evidence="2 3">
    <name type="scientific">Pedobacter suwonensis</name>
    <dbReference type="NCBI Taxonomy" id="332999"/>
    <lineage>
        <taxon>Bacteria</taxon>
        <taxon>Pseudomonadati</taxon>
        <taxon>Bacteroidota</taxon>
        <taxon>Sphingobacteriia</taxon>
        <taxon>Sphingobacteriales</taxon>
        <taxon>Sphingobacteriaceae</taxon>
        <taxon>Pedobacter</taxon>
    </lineage>
</organism>
<dbReference type="Proteomes" id="UP000198836">
    <property type="component" value="Unassembled WGS sequence"/>
</dbReference>
<keyword evidence="1" id="KW-0472">Membrane</keyword>
<feature type="transmembrane region" description="Helical" evidence="1">
    <location>
        <begin position="202"/>
        <end position="223"/>
    </location>
</feature>
<protein>
    <submittedName>
        <fullName evidence="2">Uncharacterized protein</fullName>
    </submittedName>
</protein>
<evidence type="ECO:0000313" key="3">
    <source>
        <dbReference type="Proteomes" id="UP000198836"/>
    </source>
</evidence>
<gene>
    <name evidence="2" type="ORF">SAMN04488511_102327</name>
</gene>
<dbReference type="AlphaFoldDB" id="A0A1I0SPN3"/>
<dbReference type="RefSeq" id="WP_090980612.1">
    <property type="nucleotide sequence ID" value="NZ_FOJM01000002.1"/>
</dbReference>
<dbReference type="EMBL" id="FOJM01000002">
    <property type="protein sequence ID" value="SFA41465.1"/>
    <property type="molecule type" value="Genomic_DNA"/>
</dbReference>
<keyword evidence="1" id="KW-1133">Transmembrane helix</keyword>
<evidence type="ECO:0000313" key="2">
    <source>
        <dbReference type="EMBL" id="SFA41465.1"/>
    </source>
</evidence>
<feature type="transmembrane region" description="Helical" evidence="1">
    <location>
        <begin position="127"/>
        <end position="151"/>
    </location>
</feature>
<keyword evidence="1" id="KW-0812">Transmembrane</keyword>
<proteinExistence type="predicted"/>